<accession>A0A6A4HAE9</accession>
<evidence type="ECO:0000259" key="1">
    <source>
        <dbReference type="Pfam" id="PF18803"/>
    </source>
</evidence>
<organism evidence="2 3">
    <name type="scientific">Gymnopus androsaceus JB14</name>
    <dbReference type="NCBI Taxonomy" id="1447944"/>
    <lineage>
        <taxon>Eukaryota</taxon>
        <taxon>Fungi</taxon>
        <taxon>Dikarya</taxon>
        <taxon>Basidiomycota</taxon>
        <taxon>Agaricomycotina</taxon>
        <taxon>Agaricomycetes</taxon>
        <taxon>Agaricomycetidae</taxon>
        <taxon>Agaricales</taxon>
        <taxon>Marasmiineae</taxon>
        <taxon>Omphalotaceae</taxon>
        <taxon>Gymnopus</taxon>
    </lineage>
</organism>
<dbReference type="OrthoDB" id="3149508at2759"/>
<feature type="domain" description="CxC2-like cysteine cluster KDZ transposase-associated" evidence="1">
    <location>
        <begin position="34"/>
        <end position="122"/>
    </location>
</feature>
<evidence type="ECO:0000313" key="2">
    <source>
        <dbReference type="EMBL" id="KAE9395259.1"/>
    </source>
</evidence>
<dbReference type="Pfam" id="PF18803">
    <property type="entry name" value="CxC2"/>
    <property type="match status" value="1"/>
</dbReference>
<sequence length="437" mass="50274">MSRCPRFVVLAGLLFTSTSLFIGHMYDILTIQDGYGIPLGHDGDICPKALKPLLMSLVDLTGVHATKFTFCQCDKGPLNKWRQLFQFWSSLPLANYNADNQKSQPTITFRSLHRLTDNVFTGNVPDPYKQFLFVTWIWPLLEAEKWFGRLHGNGMNQLFPCCPKDNLIVYCPACLEQSVNMEPRWEKTPLHLRYISGRAYMPMEKRYQHYLKTVLQLQKENQRISGNVNIQCDHIFVTSCVDLTVGEQFSIVDLAMELNLEAAPFDHGTEPNCVWSYNNICALSPNISDHWHKYHKHFAHIIDKSCWIIPVIHPCLAHLHGETAEYGWAIFNGIGPSVLQMSPGHQIDTLIIHYGDWNWRKLVGYVQQAIKDFTNARKLYVDKCDHFVGLCELYETKVLQWTTMDHSPHLDPRSKHTMLSVYSHNNNKAPTLKGLVD</sequence>
<dbReference type="Pfam" id="PF18758">
    <property type="entry name" value="KDZ"/>
    <property type="match status" value="1"/>
</dbReference>
<gene>
    <name evidence="2" type="ORF">BT96DRAFT_942530</name>
</gene>
<name>A0A6A4HAE9_9AGAR</name>
<proteinExistence type="predicted"/>
<dbReference type="EMBL" id="ML769534">
    <property type="protein sequence ID" value="KAE9395259.1"/>
    <property type="molecule type" value="Genomic_DNA"/>
</dbReference>
<dbReference type="AlphaFoldDB" id="A0A6A4HAE9"/>
<reference evidence="2" key="1">
    <citation type="journal article" date="2019" name="Environ. Microbiol.">
        <title>Fungal ecological strategies reflected in gene transcription - a case study of two litter decomposers.</title>
        <authorList>
            <person name="Barbi F."/>
            <person name="Kohler A."/>
            <person name="Barry K."/>
            <person name="Baskaran P."/>
            <person name="Daum C."/>
            <person name="Fauchery L."/>
            <person name="Ihrmark K."/>
            <person name="Kuo A."/>
            <person name="LaButti K."/>
            <person name="Lipzen A."/>
            <person name="Morin E."/>
            <person name="Grigoriev I.V."/>
            <person name="Henrissat B."/>
            <person name="Lindahl B."/>
            <person name="Martin F."/>
        </authorList>
    </citation>
    <scope>NUCLEOTIDE SEQUENCE</scope>
    <source>
        <strain evidence="2">JB14</strain>
    </source>
</reference>
<dbReference type="Proteomes" id="UP000799118">
    <property type="component" value="Unassembled WGS sequence"/>
</dbReference>
<keyword evidence="3" id="KW-1185">Reference proteome</keyword>
<dbReference type="InterPro" id="IPR040521">
    <property type="entry name" value="KDZ"/>
</dbReference>
<evidence type="ECO:0000313" key="3">
    <source>
        <dbReference type="Proteomes" id="UP000799118"/>
    </source>
</evidence>
<dbReference type="InterPro" id="IPR041457">
    <property type="entry name" value="CxC2_KDZ-assoc"/>
</dbReference>
<protein>
    <recommendedName>
        <fullName evidence="1">CxC2-like cysteine cluster KDZ transposase-associated domain-containing protein</fullName>
    </recommendedName>
</protein>